<proteinExistence type="predicted"/>
<keyword evidence="2" id="KW-1185">Reference proteome</keyword>
<protein>
    <submittedName>
        <fullName evidence="1">Uncharacterized protein</fullName>
    </submittedName>
</protein>
<dbReference type="Proteomes" id="UP000601435">
    <property type="component" value="Unassembled WGS sequence"/>
</dbReference>
<feature type="non-terminal residue" evidence="1">
    <location>
        <position position="92"/>
    </location>
</feature>
<reference evidence="1" key="1">
    <citation type="submission" date="2021-02" db="EMBL/GenBank/DDBJ databases">
        <authorList>
            <person name="Dougan E. K."/>
            <person name="Rhodes N."/>
            <person name="Thang M."/>
            <person name="Chan C."/>
        </authorList>
    </citation>
    <scope>NUCLEOTIDE SEQUENCE</scope>
</reference>
<gene>
    <name evidence="1" type="ORF">SNEC2469_LOCUS33959</name>
</gene>
<dbReference type="AlphaFoldDB" id="A0A813CE53"/>
<organism evidence="1 2">
    <name type="scientific">Symbiodinium necroappetens</name>
    <dbReference type="NCBI Taxonomy" id="1628268"/>
    <lineage>
        <taxon>Eukaryota</taxon>
        <taxon>Sar</taxon>
        <taxon>Alveolata</taxon>
        <taxon>Dinophyceae</taxon>
        <taxon>Suessiales</taxon>
        <taxon>Symbiodiniaceae</taxon>
        <taxon>Symbiodinium</taxon>
    </lineage>
</organism>
<comment type="caution">
    <text evidence="1">The sequence shown here is derived from an EMBL/GenBank/DDBJ whole genome shotgun (WGS) entry which is preliminary data.</text>
</comment>
<evidence type="ECO:0000313" key="2">
    <source>
        <dbReference type="Proteomes" id="UP000601435"/>
    </source>
</evidence>
<name>A0A813CE53_9DINO</name>
<evidence type="ECO:0000313" key="1">
    <source>
        <dbReference type="EMBL" id="CAE7940620.1"/>
    </source>
</evidence>
<sequence length="92" mass="10883">YHLDYADPFVQSVGQYLGRRIWHQVLLPFNLLARLLPPNPTEEDLRPLFRSMQRVSSRVLLQTDIEWLPKMMILRFSRDVCGADIEVPCRPF</sequence>
<dbReference type="EMBL" id="CAJNJA010091841">
    <property type="protein sequence ID" value="CAE7940620.1"/>
    <property type="molecule type" value="Genomic_DNA"/>
</dbReference>
<accession>A0A813CE53</accession>